<dbReference type="Pfam" id="PF13936">
    <property type="entry name" value="HTH_38"/>
    <property type="match status" value="1"/>
</dbReference>
<evidence type="ECO:0000259" key="1">
    <source>
        <dbReference type="Pfam" id="PF13936"/>
    </source>
</evidence>
<evidence type="ECO:0000313" key="2">
    <source>
        <dbReference type="EMBL" id="PTL88607.1"/>
    </source>
</evidence>
<protein>
    <recommendedName>
        <fullName evidence="1">Transposase IS30-like HTH domain-containing protein</fullName>
    </recommendedName>
</protein>
<dbReference type="RefSeq" id="WP_108133887.1">
    <property type="nucleotide sequence ID" value="NZ_PXNS01000026.1"/>
</dbReference>
<dbReference type="Proteomes" id="UP000241895">
    <property type="component" value="Unassembled WGS sequence"/>
</dbReference>
<accession>A0ABX5IQY6</accession>
<gene>
    <name evidence="2" type="ORF">C6W88_21085</name>
</gene>
<evidence type="ECO:0000313" key="3">
    <source>
        <dbReference type="Proteomes" id="UP000241895"/>
    </source>
</evidence>
<sequence>MREGHSIRSIAKYLGRAATTISWELARHAVPSHAGYDASLAGFRATLTRHRARSQSKLRLGTPLFDLVTYLLR</sequence>
<keyword evidence="3" id="KW-1185">Reference proteome</keyword>
<reference evidence="2 3" key="1">
    <citation type="submission" date="2018-03" db="EMBL/GenBank/DDBJ databases">
        <authorList>
            <person name="Zhou J."/>
            <person name="Li X."/>
            <person name="Xue M."/>
            <person name="Yin J."/>
        </authorList>
    </citation>
    <scope>NUCLEOTIDE SEQUENCE [LARGE SCALE GENOMIC DNA]</scope>
    <source>
        <strain evidence="2 3">SYSU ZJ2214</strain>
    </source>
</reference>
<organism evidence="2 3">
    <name type="scientific">Halomonas litopenaei</name>
    <dbReference type="NCBI Taxonomy" id="2109328"/>
    <lineage>
        <taxon>Bacteria</taxon>
        <taxon>Pseudomonadati</taxon>
        <taxon>Pseudomonadota</taxon>
        <taxon>Gammaproteobacteria</taxon>
        <taxon>Oceanospirillales</taxon>
        <taxon>Halomonadaceae</taxon>
        <taxon>Halomonas</taxon>
    </lineage>
</organism>
<feature type="domain" description="Transposase IS30-like HTH" evidence="1">
    <location>
        <begin position="2"/>
        <end position="28"/>
    </location>
</feature>
<proteinExistence type="predicted"/>
<dbReference type="EMBL" id="PXNS01000026">
    <property type="protein sequence ID" value="PTL88607.1"/>
    <property type="molecule type" value="Genomic_DNA"/>
</dbReference>
<comment type="caution">
    <text evidence="2">The sequence shown here is derived from an EMBL/GenBank/DDBJ whole genome shotgun (WGS) entry which is preliminary data.</text>
</comment>
<dbReference type="InterPro" id="IPR025246">
    <property type="entry name" value="IS30-like_HTH"/>
</dbReference>
<name>A0ABX5IQY6_9GAMM</name>